<accession>A0A1X0SAF7</accession>
<dbReference type="OMA" id="TELHITH"/>
<dbReference type="SMART" id="SM00563">
    <property type="entry name" value="PlsC"/>
    <property type="match status" value="1"/>
</dbReference>
<reference evidence="2 3" key="1">
    <citation type="journal article" date="2016" name="Proc. Natl. Acad. Sci. U.S.A.">
        <title>Lipid metabolic changes in an early divergent fungus govern the establishment of a mutualistic symbiosis with endobacteria.</title>
        <authorList>
            <person name="Lastovetsky O.A."/>
            <person name="Gaspar M.L."/>
            <person name="Mondo S.J."/>
            <person name="LaButti K.M."/>
            <person name="Sandor L."/>
            <person name="Grigoriev I.V."/>
            <person name="Henry S.A."/>
            <person name="Pawlowska T.E."/>
        </authorList>
    </citation>
    <scope>NUCLEOTIDE SEQUENCE [LARGE SCALE GENOMIC DNA]</scope>
    <source>
        <strain evidence="2 3">ATCC 11559</strain>
    </source>
</reference>
<dbReference type="PANTHER" id="PTHR31605">
    <property type="entry name" value="GLYCEROL-3-PHOSPHATE O-ACYLTRANSFERASE 1"/>
    <property type="match status" value="1"/>
</dbReference>
<dbReference type="GO" id="GO:0008654">
    <property type="term" value="P:phospholipid biosynthetic process"/>
    <property type="evidence" value="ECO:0007669"/>
    <property type="project" value="TreeGrafter"/>
</dbReference>
<gene>
    <name evidence="2" type="ORF">BCV71DRAFT_63256</name>
</gene>
<evidence type="ECO:0000259" key="1">
    <source>
        <dbReference type="SMART" id="SM00563"/>
    </source>
</evidence>
<evidence type="ECO:0000313" key="2">
    <source>
        <dbReference type="EMBL" id="ORE21179.1"/>
    </source>
</evidence>
<protein>
    <recommendedName>
        <fullName evidence="1">Phospholipid/glycerol acyltransferase domain-containing protein</fullName>
    </recommendedName>
</protein>
<dbReference type="Proteomes" id="UP000242381">
    <property type="component" value="Unassembled WGS sequence"/>
</dbReference>
<dbReference type="PANTHER" id="PTHR31605:SF0">
    <property type="entry name" value="GLYCEROL-3-PHOSPHATE O-ACYLTRANSFERASE 1"/>
    <property type="match status" value="1"/>
</dbReference>
<evidence type="ECO:0000313" key="3">
    <source>
        <dbReference type="Proteomes" id="UP000242381"/>
    </source>
</evidence>
<dbReference type="AlphaFoldDB" id="A0A1X0SAF7"/>
<dbReference type="GO" id="GO:0016287">
    <property type="term" value="F:glycerone-phosphate O-acyltransferase activity"/>
    <property type="evidence" value="ECO:0007669"/>
    <property type="project" value="TreeGrafter"/>
</dbReference>
<dbReference type="SUPFAM" id="SSF69593">
    <property type="entry name" value="Glycerol-3-phosphate (1)-acyltransferase"/>
    <property type="match status" value="1"/>
</dbReference>
<proteinExistence type="predicted"/>
<dbReference type="Pfam" id="PF01553">
    <property type="entry name" value="Acyltransferase"/>
    <property type="match status" value="1"/>
</dbReference>
<organism evidence="2 3">
    <name type="scientific">Rhizopus microsporus</name>
    <dbReference type="NCBI Taxonomy" id="58291"/>
    <lineage>
        <taxon>Eukaryota</taxon>
        <taxon>Fungi</taxon>
        <taxon>Fungi incertae sedis</taxon>
        <taxon>Mucoromycota</taxon>
        <taxon>Mucoromycotina</taxon>
        <taxon>Mucoromycetes</taxon>
        <taxon>Mucorales</taxon>
        <taxon>Mucorineae</taxon>
        <taxon>Rhizopodaceae</taxon>
        <taxon>Rhizopus</taxon>
    </lineage>
</organism>
<feature type="domain" description="Phospholipid/glycerol acyltransferase" evidence="1">
    <location>
        <begin position="41"/>
        <end position="243"/>
    </location>
</feature>
<dbReference type="VEuPathDB" id="FungiDB:BCV72DRAFT_210922"/>
<dbReference type="InterPro" id="IPR002123">
    <property type="entry name" value="Plipid/glycerol_acylTrfase"/>
</dbReference>
<dbReference type="EMBL" id="KV921283">
    <property type="protein sequence ID" value="ORE21179.1"/>
    <property type="molecule type" value="Genomic_DNA"/>
</dbReference>
<dbReference type="InterPro" id="IPR052744">
    <property type="entry name" value="GPAT/DAPAT"/>
</dbReference>
<dbReference type="GO" id="GO:0004366">
    <property type="term" value="F:glycerol-3-phosphate O-acyltransferase activity"/>
    <property type="evidence" value="ECO:0007669"/>
    <property type="project" value="TreeGrafter"/>
</dbReference>
<name>A0A1X0SAF7_RHIZD</name>
<sequence>MTEPSITYQSFRVLFKVISHVFFREVKTSDSHLVPASGPCIFIVGPHANQFIDGVVFLSKNPRSSYALMAAVSYNKPLIGHVGKILNAIPVVRPQDIVTKGTGTIYYDPINNPFEIRGEKTRFKSELRLRDFVIFGRNHKVHVEEIISDTLLKITYSINLPQEEQGNGHAFKIAPHVDQTAVYDEVYHYLNNHECITIFPEGGSHDRSEMLPLKAGFAVMALGAAAANPSLDIKIVPVGMNYFHPDKFRSRAVVSFGHPISLDKRDIEDYKLGGEAKREAVTRLLDLSDEAFKAVTVNTPDYDTLMVKKERKKERENKLQFFFSRSFKRQEDYTLLGIKDHQ</sequence>